<feature type="region of interest" description="Disordered" evidence="1">
    <location>
        <begin position="1"/>
        <end position="46"/>
    </location>
</feature>
<proteinExistence type="predicted"/>
<sequence length="119" mass="12548">MSPTSPSAGGAAQSPARLLSGIGRGSSSSRFHRTLHETLSKSPPAGVGERSVVFFELTGHRAIAEAVTPSNVTVSWTLIADDVFCRIFFSYIGSKQRGGRQLQTSGDLDVGFLFGMCAV</sequence>
<evidence type="ECO:0000256" key="1">
    <source>
        <dbReference type="SAM" id="MobiDB-lite"/>
    </source>
</evidence>
<evidence type="ECO:0000313" key="2">
    <source>
        <dbReference type="EMBL" id="GBP32716.1"/>
    </source>
</evidence>
<organism evidence="2 3">
    <name type="scientific">Eumeta variegata</name>
    <name type="common">Bagworm moth</name>
    <name type="synonym">Eumeta japonica</name>
    <dbReference type="NCBI Taxonomy" id="151549"/>
    <lineage>
        <taxon>Eukaryota</taxon>
        <taxon>Metazoa</taxon>
        <taxon>Ecdysozoa</taxon>
        <taxon>Arthropoda</taxon>
        <taxon>Hexapoda</taxon>
        <taxon>Insecta</taxon>
        <taxon>Pterygota</taxon>
        <taxon>Neoptera</taxon>
        <taxon>Endopterygota</taxon>
        <taxon>Lepidoptera</taxon>
        <taxon>Glossata</taxon>
        <taxon>Ditrysia</taxon>
        <taxon>Tineoidea</taxon>
        <taxon>Psychidae</taxon>
        <taxon>Oiketicinae</taxon>
        <taxon>Eumeta</taxon>
    </lineage>
</organism>
<name>A0A4C1V311_EUMVA</name>
<feature type="compositionally biased region" description="Low complexity" evidence="1">
    <location>
        <begin position="1"/>
        <end position="29"/>
    </location>
</feature>
<protein>
    <submittedName>
        <fullName evidence="2">Uncharacterized protein</fullName>
    </submittedName>
</protein>
<gene>
    <name evidence="2" type="ORF">EVAR_16880_1</name>
</gene>
<accession>A0A4C1V311</accession>
<dbReference type="Proteomes" id="UP000299102">
    <property type="component" value="Unassembled WGS sequence"/>
</dbReference>
<dbReference type="AlphaFoldDB" id="A0A4C1V311"/>
<keyword evidence="3" id="KW-1185">Reference proteome</keyword>
<dbReference type="EMBL" id="BGZK01000263">
    <property type="protein sequence ID" value="GBP32716.1"/>
    <property type="molecule type" value="Genomic_DNA"/>
</dbReference>
<comment type="caution">
    <text evidence="2">The sequence shown here is derived from an EMBL/GenBank/DDBJ whole genome shotgun (WGS) entry which is preliminary data.</text>
</comment>
<reference evidence="2 3" key="1">
    <citation type="journal article" date="2019" name="Commun. Biol.">
        <title>The bagworm genome reveals a unique fibroin gene that provides high tensile strength.</title>
        <authorList>
            <person name="Kono N."/>
            <person name="Nakamura H."/>
            <person name="Ohtoshi R."/>
            <person name="Tomita M."/>
            <person name="Numata K."/>
            <person name="Arakawa K."/>
        </authorList>
    </citation>
    <scope>NUCLEOTIDE SEQUENCE [LARGE SCALE GENOMIC DNA]</scope>
</reference>
<evidence type="ECO:0000313" key="3">
    <source>
        <dbReference type="Proteomes" id="UP000299102"/>
    </source>
</evidence>